<evidence type="ECO:0000313" key="4">
    <source>
        <dbReference type="Proteomes" id="UP000470186"/>
    </source>
</evidence>
<accession>A0A7X2CI84</accession>
<feature type="domain" description="DUF7834" evidence="2">
    <location>
        <begin position="325"/>
        <end position="473"/>
    </location>
</feature>
<comment type="caution">
    <text evidence="3">The sequence shown here is derived from an EMBL/GenBank/DDBJ whole genome shotgun (WGS) entry which is preliminary data.</text>
</comment>
<dbReference type="InterPro" id="IPR004919">
    <property type="entry name" value="GmrSD_N"/>
</dbReference>
<dbReference type="EMBL" id="WIVX01000049">
    <property type="protein sequence ID" value="MQU32104.1"/>
    <property type="molecule type" value="Genomic_DNA"/>
</dbReference>
<gene>
    <name evidence="3" type="ORF">GHO30_11990</name>
</gene>
<dbReference type="PANTHER" id="PTHR35149:SF1">
    <property type="entry name" value="DUF5655 DOMAIN-CONTAINING PROTEIN"/>
    <property type="match status" value="1"/>
</dbReference>
<dbReference type="Proteomes" id="UP000470186">
    <property type="component" value="Unassembled WGS sequence"/>
</dbReference>
<keyword evidence="4" id="KW-1185">Reference proteome</keyword>
<dbReference type="InterPro" id="IPR057156">
    <property type="entry name" value="DUF7834"/>
</dbReference>
<dbReference type="Pfam" id="PF03235">
    <property type="entry name" value="GmrSD_N"/>
    <property type="match status" value="1"/>
</dbReference>
<dbReference type="Pfam" id="PF25202">
    <property type="entry name" value="DUF7834"/>
    <property type="match status" value="1"/>
</dbReference>
<sequence length="554" mass="61980">MSALSGGKAMGAFCTASALDHREPAKAAVTVATHRLRELVERPLAIPEYQRRYCWGPEQVAMLLADIEQWLQPAEATSPQAPLFLGTIILHQEPAEITDTKDHLVDGQQRCLTLVLLLHALGVNEPLAVKQLLQAEFPDSQSQQNLAANFQQIKHYLATEPGIRLQNDKLALLDQLQFVVISISSIDQAFAFFDSQNTSGKRLSDFDLLKARHLRAVVSDASVGIGCSNLWEAYERQKVGNGQRLAYFLTEQILARTRVRQRGNKVDDLQLVKEFAVQAPKPTADGPKTIQLSPPTAVSFYRDWNVSHDANHSEADVFTFTTLVNVNGSQVAVEERSVSRLPLQLNQPLLGGEQFFFYIAKYTELYKQHFPLDITSGNSTLVEPEQQNATLHGRLLQLHRAVEQGQDAGYSRLIEIWLAMLVFYLDRFAEDERFASFATLADQYVFSLRITEGSLRRSTVENHFATNEIFADLLQCPSSLQAVALIEKLSGTQAQALLKFEPAQVEKTKKRPVIRRYLKAFASTYAAGNSPHLNSHTSLATVLHAKFFKDEQHA</sequence>
<name>A0A7X2CI84_9PSED</name>
<reference evidence="3 4" key="1">
    <citation type="submission" date="2019-10" db="EMBL/GenBank/DDBJ databases">
        <title>Evaluation of single-gene subtyping targets for Pseudomonas.</title>
        <authorList>
            <person name="Reichler S.J."/>
            <person name="Orsi R.H."/>
            <person name="Wiedmann M."/>
            <person name="Martin N.H."/>
            <person name="Murphy S.I."/>
        </authorList>
    </citation>
    <scope>NUCLEOTIDE SEQUENCE [LARGE SCALE GENOMIC DNA]</scope>
    <source>
        <strain evidence="3 4">FSL R10-2107</strain>
    </source>
</reference>
<evidence type="ECO:0000313" key="3">
    <source>
        <dbReference type="EMBL" id="MQU32104.1"/>
    </source>
</evidence>
<dbReference type="AlphaFoldDB" id="A0A7X2CI84"/>
<proteinExistence type="predicted"/>
<evidence type="ECO:0000259" key="2">
    <source>
        <dbReference type="Pfam" id="PF25202"/>
    </source>
</evidence>
<organism evidence="3 4">
    <name type="scientific">Pseudomonas helleri</name>
    <dbReference type="NCBI Taxonomy" id="1608996"/>
    <lineage>
        <taxon>Bacteria</taxon>
        <taxon>Pseudomonadati</taxon>
        <taxon>Pseudomonadota</taxon>
        <taxon>Gammaproteobacteria</taxon>
        <taxon>Pseudomonadales</taxon>
        <taxon>Pseudomonadaceae</taxon>
        <taxon>Pseudomonas</taxon>
    </lineage>
</organism>
<feature type="domain" description="GmrSD restriction endonucleases N-terminal" evidence="1">
    <location>
        <begin position="44"/>
        <end position="213"/>
    </location>
</feature>
<dbReference type="PANTHER" id="PTHR35149">
    <property type="entry name" value="SLL5132 PROTEIN"/>
    <property type="match status" value="1"/>
</dbReference>
<evidence type="ECO:0000259" key="1">
    <source>
        <dbReference type="Pfam" id="PF03235"/>
    </source>
</evidence>
<dbReference type="RefSeq" id="WP_095039450.1">
    <property type="nucleotide sequence ID" value="NZ_WIVX01000049.1"/>
</dbReference>
<protein>
    <submittedName>
        <fullName evidence="3">DUF262 domain-containing protein</fullName>
    </submittedName>
</protein>